<comment type="similarity">
    <text evidence="9">Belongs to the NAD synthetase family.</text>
</comment>
<dbReference type="UniPathway" id="UPA00253">
    <property type="reaction ID" value="UER00334"/>
</dbReference>
<evidence type="ECO:0000313" key="12">
    <source>
        <dbReference type="Proteomes" id="UP000012019"/>
    </source>
</evidence>
<dbReference type="STRING" id="1286106.MPL1_04447"/>
<dbReference type="FunFam" id="3.40.50.620:FF:000106">
    <property type="entry name" value="Glutamine-dependent NAD(+) synthetase"/>
    <property type="match status" value="1"/>
</dbReference>
<organism evidence="11 12">
    <name type="scientific">Methylophaga lonarensis MPL</name>
    <dbReference type="NCBI Taxonomy" id="1286106"/>
    <lineage>
        <taxon>Bacteria</taxon>
        <taxon>Pseudomonadati</taxon>
        <taxon>Pseudomonadota</taxon>
        <taxon>Gammaproteobacteria</taxon>
        <taxon>Thiotrichales</taxon>
        <taxon>Piscirickettsiaceae</taxon>
        <taxon>Methylophaga</taxon>
    </lineage>
</organism>
<comment type="catalytic activity">
    <reaction evidence="7 8">
        <text>deamido-NAD(+) + L-glutamine + ATP + H2O = L-glutamate + AMP + diphosphate + NAD(+) + H(+)</text>
        <dbReference type="Rhea" id="RHEA:24384"/>
        <dbReference type="ChEBI" id="CHEBI:15377"/>
        <dbReference type="ChEBI" id="CHEBI:15378"/>
        <dbReference type="ChEBI" id="CHEBI:29985"/>
        <dbReference type="ChEBI" id="CHEBI:30616"/>
        <dbReference type="ChEBI" id="CHEBI:33019"/>
        <dbReference type="ChEBI" id="CHEBI:57540"/>
        <dbReference type="ChEBI" id="CHEBI:58359"/>
        <dbReference type="ChEBI" id="CHEBI:58437"/>
        <dbReference type="ChEBI" id="CHEBI:456215"/>
        <dbReference type="EC" id="6.3.5.1"/>
    </reaction>
</comment>
<dbReference type="CDD" id="cd07570">
    <property type="entry name" value="GAT_Gln-NAD-synth"/>
    <property type="match status" value="1"/>
</dbReference>
<dbReference type="PIRSF" id="PIRSF006630">
    <property type="entry name" value="NADS_GAT"/>
    <property type="match status" value="1"/>
</dbReference>
<comment type="similarity">
    <text evidence="2 7 8">In the C-terminal section; belongs to the NAD synthetase family.</text>
</comment>
<keyword evidence="11" id="KW-0808">Transferase</keyword>
<dbReference type="NCBIfam" id="TIGR00552">
    <property type="entry name" value="nadE"/>
    <property type="match status" value="1"/>
</dbReference>
<dbReference type="Gene3D" id="3.40.50.620">
    <property type="entry name" value="HUPs"/>
    <property type="match status" value="1"/>
</dbReference>
<evidence type="ECO:0000256" key="1">
    <source>
        <dbReference type="ARBA" id="ARBA00005188"/>
    </source>
</evidence>
<dbReference type="GO" id="GO:0009435">
    <property type="term" value="P:NAD+ biosynthetic process"/>
    <property type="evidence" value="ECO:0007669"/>
    <property type="project" value="UniProtKB-UniRule"/>
</dbReference>
<dbReference type="GO" id="GO:0005524">
    <property type="term" value="F:ATP binding"/>
    <property type="evidence" value="ECO:0007669"/>
    <property type="project" value="UniProtKB-UniRule"/>
</dbReference>
<feature type="binding site" evidence="7">
    <location>
        <position position="398"/>
    </location>
    <ligand>
        <name>ATP</name>
        <dbReference type="ChEBI" id="CHEBI:30616"/>
    </ligand>
</feature>
<dbReference type="Proteomes" id="UP000012019">
    <property type="component" value="Unassembled WGS sequence"/>
</dbReference>
<evidence type="ECO:0000259" key="10">
    <source>
        <dbReference type="PROSITE" id="PS50263"/>
    </source>
</evidence>
<evidence type="ECO:0000256" key="9">
    <source>
        <dbReference type="RuleBase" id="RU003811"/>
    </source>
</evidence>
<accession>M7PSV1</accession>
<dbReference type="Pfam" id="PF00795">
    <property type="entry name" value="CN_hydrolase"/>
    <property type="match status" value="1"/>
</dbReference>
<dbReference type="Gene3D" id="3.60.110.10">
    <property type="entry name" value="Carbon-nitrogen hydrolase"/>
    <property type="match status" value="1"/>
</dbReference>
<keyword evidence="12" id="KW-1185">Reference proteome</keyword>
<keyword evidence="6 7" id="KW-0520">NAD</keyword>
<dbReference type="AlphaFoldDB" id="M7PSV1"/>
<keyword evidence="4 7" id="KW-0547">Nucleotide-binding</keyword>
<dbReference type="SUPFAM" id="SSF56317">
    <property type="entry name" value="Carbon-nitrogen hydrolase"/>
    <property type="match status" value="1"/>
</dbReference>
<gene>
    <name evidence="7" type="primary">nadE</name>
    <name evidence="11" type="ORF">MPL1_04447</name>
</gene>
<feature type="active site" description="Proton acceptor; for glutaminase activity" evidence="7">
    <location>
        <position position="46"/>
    </location>
</feature>
<feature type="binding site" evidence="7">
    <location>
        <position position="182"/>
    </location>
    <ligand>
        <name>L-glutamine</name>
        <dbReference type="ChEBI" id="CHEBI:58359"/>
    </ligand>
</feature>
<dbReference type="HAMAP" id="MF_02090">
    <property type="entry name" value="NadE_glutamine_dep"/>
    <property type="match status" value="1"/>
</dbReference>
<dbReference type="OrthoDB" id="9760188at2"/>
<dbReference type="InterPro" id="IPR003694">
    <property type="entry name" value="NAD_synthase"/>
</dbReference>
<sequence>MTDQLRLVMAQINPVVGDVAGNLAQIVTAAQQARDELHADLLIFPELTLTGYPPEDLLLRPGLVKRCDKALLTLQQQIQGIHIIIGHPTGNPGQELYNAASLIGDGSLKATYFKQQLPNYSVFDEKRYFVPGKDACVVELNGIRLGLTICEDIWFSAPALQAVDEGAELIVNLNASPFQQGKWLLREQEVRLRTQESQVPVVYVNQVGGQDELVFDGCSFALSADGRVTARAPAFESGLFVVDVQRQVGGAVTVSGNISAKQDEVSMLYQALVLGLRDYIEKNGFPGVVLGLSGGIDSALTLALAVDAIGAERVQTVMMPSRYTASISLEDAAEMADLLAVKHQTIAIEPLFTAFLTALDQMLAGTQADTTEENIQARCRGVLLMAISNKTGAMVLSTGNKSEMAVGYSTLYGDMAGGFSPLKDVYKTLVYQLAEYRNSRSLVIPRRIIDRPPSAELSADQCDQDSLPPYDLLDALLSQYIEDDRCFEEMVNQGFEANMVASVIKMVDRNEYKRRQAPPGIRISKRAFGRDRRYPITSGYTVTSIIE</sequence>
<dbReference type="eggNOG" id="COG0388">
    <property type="taxonomic scope" value="Bacteria"/>
</dbReference>
<dbReference type="InterPro" id="IPR003010">
    <property type="entry name" value="C-N_Hydrolase"/>
</dbReference>
<dbReference type="GO" id="GO:0005737">
    <property type="term" value="C:cytoplasm"/>
    <property type="evidence" value="ECO:0007669"/>
    <property type="project" value="InterPro"/>
</dbReference>
<evidence type="ECO:0000256" key="5">
    <source>
        <dbReference type="ARBA" id="ARBA00022840"/>
    </source>
</evidence>
<protein>
    <recommendedName>
        <fullName evidence="7 8">Glutamine-dependent NAD(+) synthetase</fullName>
        <ecNumber evidence="7 8">6.3.5.1</ecNumber>
    </recommendedName>
    <alternativeName>
        <fullName evidence="7 8">NAD(+) synthase [glutamine-hydrolyzing]</fullName>
    </alternativeName>
</protein>
<evidence type="ECO:0000256" key="6">
    <source>
        <dbReference type="ARBA" id="ARBA00023027"/>
    </source>
</evidence>
<comment type="caution">
    <text evidence="7">Lacks conserved residue(s) required for the propagation of feature annotation.</text>
</comment>
<keyword evidence="3 7" id="KW-0436">Ligase</keyword>
<dbReference type="InterPro" id="IPR022310">
    <property type="entry name" value="NAD/GMP_synthase"/>
</dbReference>
<dbReference type="NCBIfam" id="NF010588">
    <property type="entry name" value="PRK13981.1"/>
    <property type="match status" value="1"/>
</dbReference>
<dbReference type="PROSITE" id="PS50263">
    <property type="entry name" value="CN_HYDROLASE"/>
    <property type="match status" value="1"/>
</dbReference>
<evidence type="ECO:0000256" key="3">
    <source>
        <dbReference type="ARBA" id="ARBA00022598"/>
    </source>
</evidence>
<feature type="binding site" evidence="7">
    <location>
        <position position="120"/>
    </location>
    <ligand>
        <name>L-glutamine</name>
        <dbReference type="ChEBI" id="CHEBI:58359"/>
    </ligand>
</feature>
<feature type="binding site" evidence="7">
    <location>
        <position position="176"/>
    </location>
    <ligand>
        <name>L-glutamine</name>
        <dbReference type="ChEBI" id="CHEBI:58359"/>
    </ligand>
</feature>
<comment type="caution">
    <text evidence="11">The sequence shown here is derived from an EMBL/GenBank/DDBJ whole genome shotgun (WGS) entry which is preliminary data.</text>
</comment>
<evidence type="ECO:0000256" key="4">
    <source>
        <dbReference type="ARBA" id="ARBA00022741"/>
    </source>
</evidence>
<feature type="active site" description="Nucleophile; for glutaminase activity" evidence="7">
    <location>
        <position position="150"/>
    </location>
</feature>
<evidence type="ECO:0000256" key="7">
    <source>
        <dbReference type="HAMAP-Rule" id="MF_02090"/>
    </source>
</evidence>
<dbReference type="EMBL" id="APHR01000020">
    <property type="protein sequence ID" value="EMR13539.1"/>
    <property type="molecule type" value="Genomic_DNA"/>
</dbReference>
<dbReference type="GO" id="GO:0004359">
    <property type="term" value="F:glutaminase activity"/>
    <property type="evidence" value="ECO:0007669"/>
    <property type="project" value="InterPro"/>
</dbReference>
<name>M7PSV1_9GAMM</name>
<feature type="binding site" evidence="7">
    <location>
        <position position="374"/>
    </location>
    <ligand>
        <name>deamido-NAD(+)</name>
        <dbReference type="ChEBI" id="CHEBI:58437"/>
        <note>ligand shared between two neighboring subunits</note>
    </ligand>
</feature>
<dbReference type="InterPro" id="IPR014445">
    <property type="entry name" value="Gln-dep_NAD_synthase"/>
</dbReference>
<dbReference type="InterPro" id="IPR036526">
    <property type="entry name" value="C-N_Hydrolase_sf"/>
</dbReference>
<keyword evidence="5 7" id="KW-0067">ATP-binding</keyword>
<proteinExistence type="inferred from homology"/>
<dbReference type="GO" id="GO:0016740">
    <property type="term" value="F:transferase activity"/>
    <property type="evidence" value="ECO:0007669"/>
    <property type="project" value="UniProtKB-KW"/>
</dbReference>
<keyword evidence="11" id="KW-0315">Glutamine amidotransferase</keyword>
<dbReference type="RefSeq" id="WP_009725907.1">
    <property type="nucleotide sequence ID" value="NZ_APHR01000020.1"/>
</dbReference>
<dbReference type="Pfam" id="PF02540">
    <property type="entry name" value="NAD_synthase"/>
    <property type="match status" value="1"/>
</dbReference>
<dbReference type="InterPro" id="IPR014729">
    <property type="entry name" value="Rossmann-like_a/b/a_fold"/>
</dbReference>
<evidence type="ECO:0000256" key="8">
    <source>
        <dbReference type="PIRNR" id="PIRNR006630"/>
    </source>
</evidence>
<feature type="domain" description="CN hydrolase" evidence="10">
    <location>
        <begin position="5"/>
        <end position="246"/>
    </location>
</feature>
<dbReference type="PANTHER" id="PTHR23090">
    <property type="entry name" value="NH 3 /GLUTAMINE-DEPENDENT NAD + SYNTHETASE"/>
    <property type="match status" value="1"/>
</dbReference>
<feature type="binding site" evidence="7">
    <location>
        <begin position="291"/>
        <end position="298"/>
    </location>
    <ligand>
        <name>ATP</name>
        <dbReference type="ChEBI" id="CHEBI:30616"/>
    </ligand>
</feature>
<dbReference type="GO" id="GO:0008795">
    <property type="term" value="F:NAD+ synthase activity"/>
    <property type="evidence" value="ECO:0007669"/>
    <property type="project" value="UniProtKB-UniRule"/>
</dbReference>
<evidence type="ECO:0000313" key="11">
    <source>
        <dbReference type="EMBL" id="EMR13539.1"/>
    </source>
</evidence>
<dbReference type="eggNOG" id="COG0171">
    <property type="taxonomic scope" value="Bacteria"/>
</dbReference>
<dbReference type="PATRIC" id="fig|1286106.3.peg.892"/>
<dbReference type="SUPFAM" id="SSF52402">
    <property type="entry name" value="Adenine nucleotide alpha hydrolases-like"/>
    <property type="match status" value="1"/>
</dbReference>
<dbReference type="PANTHER" id="PTHR23090:SF9">
    <property type="entry name" value="GLUTAMINE-DEPENDENT NAD(+) SYNTHETASE"/>
    <property type="match status" value="1"/>
</dbReference>
<feature type="binding site" evidence="7">
    <location>
        <position position="403"/>
    </location>
    <ligand>
        <name>deamido-NAD(+)</name>
        <dbReference type="ChEBI" id="CHEBI:58437"/>
        <note>ligand shared between two neighboring subunits</note>
    </ligand>
</feature>
<evidence type="ECO:0000256" key="2">
    <source>
        <dbReference type="ARBA" id="ARBA00007145"/>
    </source>
</evidence>
<comment type="pathway">
    <text evidence="1 7 8">Cofactor biosynthesis; NAD(+) biosynthesis; NAD(+) from deamido-NAD(+) (L-Gln route): step 1/1.</text>
</comment>
<dbReference type="EC" id="6.3.5.1" evidence="7 8"/>
<dbReference type="GO" id="GO:0003952">
    <property type="term" value="F:NAD+ synthase (glutamine-hydrolyzing) activity"/>
    <property type="evidence" value="ECO:0007669"/>
    <property type="project" value="UniProtKB-UniRule"/>
</dbReference>
<reference evidence="11 12" key="1">
    <citation type="journal article" date="2013" name="Genome Announc.">
        <title>Draft Genome Sequence of Methylophaga lonarensis MPLT, a Haloalkaliphilic (Non-Methane-Utilizing) Methylotroph.</title>
        <authorList>
            <person name="Shetty S.A."/>
            <person name="Marathe N.P."/>
            <person name="Munot H."/>
            <person name="Antony C.P."/>
            <person name="Dhotre D.P."/>
            <person name="Murrell J.C."/>
            <person name="Shouche Y.S."/>
        </authorList>
    </citation>
    <scope>NUCLEOTIDE SEQUENCE [LARGE SCALE GENOMIC DNA]</scope>
    <source>
        <strain evidence="11 12">MPL</strain>
    </source>
</reference>
<comment type="function">
    <text evidence="7">Catalyzes the ATP-dependent amidation of deamido-NAD to form NAD. Uses L-glutamine as a nitrogen source.</text>
</comment>
<feature type="active site" description="For glutaminase activity" evidence="7">
    <location>
        <position position="114"/>
    </location>
</feature>
<dbReference type="CDD" id="cd00553">
    <property type="entry name" value="NAD_synthase"/>
    <property type="match status" value="1"/>
</dbReference>
<feature type="binding site" evidence="7">
    <location>
        <position position="513"/>
    </location>
    <ligand>
        <name>deamido-NAD(+)</name>
        <dbReference type="ChEBI" id="CHEBI:58437"/>
        <note>ligand shared between two neighboring subunits</note>
    </ligand>
</feature>